<evidence type="ECO:0000313" key="1">
    <source>
        <dbReference type="EMBL" id="MPC11026.1"/>
    </source>
</evidence>
<name>A0A5B7CRV6_PORTR</name>
<sequence>MYASMPDTITSGMCSGYRGCLLRLSAMTDCGRRRSEECGWRGSCLHQRSQPFCLSSALILNEHQYLLQIRRDPLIY</sequence>
<protein>
    <submittedName>
        <fullName evidence="1">Uncharacterized protein</fullName>
    </submittedName>
</protein>
<evidence type="ECO:0000313" key="2">
    <source>
        <dbReference type="Proteomes" id="UP000324222"/>
    </source>
</evidence>
<reference evidence="1 2" key="1">
    <citation type="submission" date="2019-05" db="EMBL/GenBank/DDBJ databases">
        <title>Another draft genome of Portunus trituberculatus and its Hox gene families provides insights of decapod evolution.</title>
        <authorList>
            <person name="Jeong J.-H."/>
            <person name="Song I."/>
            <person name="Kim S."/>
            <person name="Choi T."/>
            <person name="Kim D."/>
            <person name="Ryu S."/>
            <person name="Kim W."/>
        </authorList>
    </citation>
    <scope>NUCLEOTIDE SEQUENCE [LARGE SCALE GENOMIC DNA]</scope>
    <source>
        <tissue evidence="1">Muscle</tissue>
    </source>
</reference>
<proteinExistence type="predicted"/>
<accession>A0A5B7CRV6</accession>
<dbReference type="Proteomes" id="UP000324222">
    <property type="component" value="Unassembled WGS sequence"/>
</dbReference>
<keyword evidence="2" id="KW-1185">Reference proteome</keyword>
<gene>
    <name evidence="1" type="ORF">E2C01_003678</name>
</gene>
<organism evidence="1 2">
    <name type="scientific">Portunus trituberculatus</name>
    <name type="common">Swimming crab</name>
    <name type="synonym">Neptunus trituberculatus</name>
    <dbReference type="NCBI Taxonomy" id="210409"/>
    <lineage>
        <taxon>Eukaryota</taxon>
        <taxon>Metazoa</taxon>
        <taxon>Ecdysozoa</taxon>
        <taxon>Arthropoda</taxon>
        <taxon>Crustacea</taxon>
        <taxon>Multicrustacea</taxon>
        <taxon>Malacostraca</taxon>
        <taxon>Eumalacostraca</taxon>
        <taxon>Eucarida</taxon>
        <taxon>Decapoda</taxon>
        <taxon>Pleocyemata</taxon>
        <taxon>Brachyura</taxon>
        <taxon>Eubrachyura</taxon>
        <taxon>Portunoidea</taxon>
        <taxon>Portunidae</taxon>
        <taxon>Portuninae</taxon>
        <taxon>Portunus</taxon>
    </lineage>
</organism>
<dbReference type="AlphaFoldDB" id="A0A5B7CRV6"/>
<dbReference type="EMBL" id="VSRR010000141">
    <property type="protein sequence ID" value="MPC11026.1"/>
    <property type="molecule type" value="Genomic_DNA"/>
</dbReference>
<comment type="caution">
    <text evidence="1">The sequence shown here is derived from an EMBL/GenBank/DDBJ whole genome shotgun (WGS) entry which is preliminary data.</text>
</comment>